<dbReference type="GO" id="GO:0005886">
    <property type="term" value="C:plasma membrane"/>
    <property type="evidence" value="ECO:0007669"/>
    <property type="project" value="UniProtKB-SubCell"/>
</dbReference>
<dbReference type="Gene3D" id="1.10.287.950">
    <property type="entry name" value="Methyl-accepting chemotaxis protein"/>
    <property type="match status" value="1"/>
</dbReference>
<keyword evidence="4 10" id="KW-0812">Transmembrane</keyword>
<dbReference type="PROSITE" id="PS50111">
    <property type="entry name" value="CHEMOTAXIS_TRANSDUC_2"/>
    <property type="match status" value="1"/>
</dbReference>
<dbReference type="AlphaFoldDB" id="A0A0D2JZQ8"/>
<dbReference type="PANTHER" id="PTHR43531:SF11">
    <property type="entry name" value="METHYL-ACCEPTING CHEMOTAXIS PROTEIN 3"/>
    <property type="match status" value="1"/>
</dbReference>
<evidence type="ECO:0000313" key="12">
    <source>
        <dbReference type="EMBL" id="KIX14995.1"/>
    </source>
</evidence>
<dbReference type="CDD" id="cd12912">
    <property type="entry name" value="PDC2_MCP_like"/>
    <property type="match status" value="1"/>
</dbReference>
<dbReference type="InParanoid" id="A0A0D2JZQ8"/>
<dbReference type="Pfam" id="PF02743">
    <property type="entry name" value="dCache_1"/>
    <property type="match status" value="1"/>
</dbReference>
<dbReference type="EMBL" id="AZAC01000005">
    <property type="protein sequence ID" value="KIX14995.1"/>
    <property type="molecule type" value="Genomic_DNA"/>
</dbReference>
<dbReference type="GO" id="GO:0004888">
    <property type="term" value="F:transmembrane signaling receptor activity"/>
    <property type="evidence" value="ECO:0007669"/>
    <property type="project" value="InterPro"/>
</dbReference>
<dbReference type="Gene3D" id="3.30.450.20">
    <property type="entry name" value="PAS domain"/>
    <property type="match status" value="1"/>
</dbReference>
<keyword evidence="5 10" id="KW-1133">Transmembrane helix</keyword>
<evidence type="ECO:0000256" key="3">
    <source>
        <dbReference type="ARBA" id="ARBA00022500"/>
    </source>
</evidence>
<dbReference type="InterPro" id="IPR004089">
    <property type="entry name" value="MCPsignal_dom"/>
</dbReference>
<dbReference type="RefSeq" id="WP_052514889.1">
    <property type="nucleotide sequence ID" value="NZ_AZAC01000005.1"/>
</dbReference>
<dbReference type="OrthoDB" id="9765170at2"/>
<feature type="coiled-coil region" evidence="9">
    <location>
        <begin position="504"/>
        <end position="552"/>
    </location>
</feature>
<gene>
    <name evidence="12" type="ORF">X474_05855</name>
</gene>
<dbReference type="STRING" id="1429043.X474_05855"/>
<proteinExistence type="inferred from homology"/>
<keyword evidence="8" id="KW-0807">Transducer</keyword>
<dbReference type="InterPro" id="IPR033479">
    <property type="entry name" value="dCache_1"/>
</dbReference>
<protein>
    <submittedName>
        <fullName evidence="12">Methyl-accepting chemotaxis protein</fullName>
    </submittedName>
</protein>
<dbReference type="SMART" id="SM00283">
    <property type="entry name" value="MA"/>
    <property type="match status" value="1"/>
</dbReference>
<evidence type="ECO:0000256" key="8">
    <source>
        <dbReference type="PROSITE-ProRule" id="PRU00284"/>
    </source>
</evidence>
<dbReference type="GO" id="GO:0006935">
    <property type="term" value="P:chemotaxis"/>
    <property type="evidence" value="ECO:0007669"/>
    <property type="project" value="UniProtKB-KW"/>
</dbReference>
<accession>A0A0D2JZQ8</accession>
<evidence type="ECO:0000256" key="5">
    <source>
        <dbReference type="ARBA" id="ARBA00022989"/>
    </source>
</evidence>
<sequence length="637" mass="68184">MKLTLNKKLVIGGVVLMLVPLLALGGIGYYKSAEAVTDLAHKNARITASRLADQLGFFLKKSVEEIKNIVKEPDTVIALKRTSEAGIKAAKFDLYTLKKRLSKTYKNNKEQISFLWALDEKGKVVAAGEGDAANQKDLSRESYFKKVLSDKPVIGHVIRIQGSKEIVALVCLPVKGYQKTVLGAVILGVKLSSWEKAAKSAGLAVGSANFIIDRNSLILLHPDQSIVLKTKLKDIPGCRDFADQALSEKSGVGDYTLKGESKIAGFAPVAGFGWVVVAAVPVETFMAPISGLRNLFLLIGGLSVLLAGLLIGFLSLRITRPIIKVTHGLGQASNQVAASAGEVATSGQSLAQGASEQAASIEETASSLEEMASMTNHNAENATQANLLVVESGKQVNEADKAMQKLTGAMKEISQNADETSQIIRTIDEIAFQTNLLALNAAVEAARAGEAGAGFAVVADEVRSLALRSAEAAGNTSELLEGAVKSIKSGSELVNHTNEIFNRVAKDSAKIQELVAEIATASQEQARGIEQINQATSEMDSVTQQVASHAEESAASAEELSSQSKDLRSFVSELRVVVQGGFTLDVQERPELPAPGRLETKDRSKLNQKLKLKAQETRFNDRMKLKSDQEIDDFTEF</sequence>
<comment type="similarity">
    <text evidence="7">Belongs to the methyl-accepting chemotaxis (MCP) protein family.</text>
</comment>
<dbReference type="Proteomes" id="UP000032233">
    <property type="component" value="Unassembled WGS sequence"/>
</dbReference>
<keyword evidence="13" id="KW-1185">Reference proteome</keyword>
<comment type="subcellular location">
    <subcellularLocation>
        <location evidence="1">Cell membrane</location>
        <topology evidence="1">Multi-pass membrane protein</topology>
    </subcellularLocation>
</comment>
<keyword evidence="9" id="KW-0175">Coiled coil</keyword>
<keyword evidence="6 10" id="KW-0472">Membrane</keyword>
<keyword evidence="3" id="KW-0145">Chemotaxis</keyword>
<dbReference type="PRINTS" id="PR00260">
    <property type="entry name" value="CHEMTRNSDUCR"/>
</dbReference>
<feature type="transmembrane region" description="Helical" evidence="10">
    <location>
        <begin position="263"/>
        <end position="282"/>
    </location>
</feature>
<dbReference type="SUPFAM" id="SSF58104">
    <property type="entry name" value="Methyl-accepting chemotaxis protein (MCP) signaling domain"/>
    <property type="match status" value="1"/>
</dbReference>
<evidence type="ECO:0000256" key="1">
    <source>
        <dbReference type="ARBA" id="ARBA00004651"/>
    </source>
</evidence>
<evidence type="ECO:0000256" key="10">
    <source>
        <dbReference type="SAM" id="Phobius"/>
    </source>
</evidence>
<dbReference type="GO" id="GO:0007165">
    <property type="term" value="P:signal transduction"/>
    <property type="evidence" value="ECO:0007669"/>
    <property type="project" value="UniProtKB-KW"/>
</dbReference>
<name>A0A0D2JZQ8_9BACT</name>
<evidence type="ECO:0000259" key="11">
    <source>
        <dbReference type="PROSITE" id="PS50111"/>
    </source>
</evidence>
<dbReference type="PANTHER" id="PTHR43531">
    <property type="entry name" value="PROTEIN ICFG"/>
    <property type="match status" value="1"/>
</dbReference>
<evidence type="ECO:0000256" key="9">
    <source>
        <dbReference type="SAM" id="Coils"/>
    </source>
</evidence>
<feature type="domain" description="Methyl-accepting transducer" evidence="11">
    <location>
        <begin position="332"/>
        <end position="561"/>
    </location>
</feature>
<evidence type="ECO:0000256" key="7">
    <source>
        <dbReference type="ARBA" id="ARBA00029447"/>
    </source>
</evidence>
<evidence type="ECO:0000256" key="6">
    <source>
        <dbReference type="ARBA" id="ARBA00023136"/>
    </source>
</evidence>
<dbReference type="InterPro" id="IPR051310">
    <property type="entry name" value="MCP_chemotaxis"/>
</dbReference>
<dbReference type="InterPro" id="IPR004090">
    <property type="entry name" value="Chemotax_Me-accpt_rcpt"/>
</dbReference>
<evidence type="ECO:0000313" key="13">
    <source>
        <dbReference type="Proteomes" id="UP000032233"/>
    </source>
</evidence>
<evidence type="ECO:0000256" key="2">
    <source>
        <dbReference type="ARBA" id="ARBA00022475"/>
    </source>
</evidence>
<feature type="transmembrane region" description="Helical" evidence="10">
    <location>
        <begin position="294"/>
        <end position="316"/>
    </location>
</feature>
<comment type="caution">
    <text evidence="12">The sequence shown here is derived from an EMBL/GenBank/DDBJ whole genome shotgun (WGS) entry which is preliminary data.</text>
</comment>
<evidence type="ECO:0000256" key="4">
    <source>
        <dbReference type="ARBA" id="ARBA00022692"/>
    </source>
</evidence>
<feature type="transmembrane region" description="Helical" evidence="10">
    <location>
        <begin position="9"/>
        <end position="30"/>
    </location>
</feature>
<keyword evidence="2" id="KW-1003">Cell membrane</keyword>
<reference evidence="12 13" key="1">
    <citation type="submission" date="2013-11" db="EMBL/GenBank/DDBJ databases">
        <title>Metagenomic analysis of a methanogenic consortium involved in long chain n-alkane degradation.</title>
        <authorList>
            <person name="Davidova I.A."/>
            <person name="Callaghan A.V."/>
            <person name="Wawrik B."/>
            <person name="Pruitt S."/>
            <person name="Marks C."/>
            <person name="Duncan K.E."/>
            <person name="Suflita J.M."/>
        </authorList>
    </citation>
    <scope>NUCLEOTIDE SEQUENCE [LARGE SCALE GENOMIC DNA]</scope>
    <source>
        <strain evidence="12 13">SPR</strain>
    </source>
</reference>
<dbReference type="Pfam" id="PF00015">
    <property type="entry name" value="MCPsignal"/>
    <property type="match status" value="1"/>
</dbReference>
<organism evidence="12 13">
    <name type="scientific">Dethiosulfatarculus sandiegensis</name>
    <dbReference type="NCBI Taxonomy" id="1429043"/>
    <lineage>
        <taxon>Bacteria</taxon>
        <taxon>Pseudomonadati</taxon>
        <taxon>Thermodesulfobacteriota</taxon>
        <taxon>Desulfarculia</taxon>
        <taxon>Desulfarculales</taxon>
        <taxon>Desulfarculaceae</taxon>
        <taxon>Dethiosulfatarculus</taxon>
    </lineage>
</organism>